<protein>
    <submittedName>
        <fullName evidence="1">Uncharacterized protein</fullName>
    </submittedName>
</protein>
<evidence type="ECO:0000313" key="2">
    <source>
        <dbReference type="Proteomes" id="UP000294963"/>
    </source>
</evidence>
<organism evidence="1 2">
    <name type="scientific">Acinetobacter calcoaceticus</name>
    <dbReference type="NCBI Taxonomy" id="471"/>
    <lineage>
        <taxon>Bacteria</taxon>
        <taxon>Pseudomonadati</taxon>
        <taxon>Pseudomonadota</taxon>
        <taxon>Gammaproteobacteria</taxon>
        <taxon>Moraxellales</taxon>
        <taxon>Moraxellaceae</taxon>
        <taxon>Acinetobacter</taxon>
        <taxon>Acinetobacter calcoaceticus/baumannii complex</taxon>
    </lineage>
</organism>
<sequence length="230" mass="26652">MLQRPYAQSHLVPAVSAESAVHQRQFQQWISAQPSHQIEEYQRYVRKYVKVIPSIFVLTYYPGALKRHCESQRFMIPAQTEWLNIVTSLQLYEKLQATGLLKYYQIISVRGIVASCQEKNRNVVSFVASGVYAKALPRASVGTGHDAQEIDALCGFWQQEGRHFKMGLGIYEHRILHINRQNHRSWSQDATIKEGFCPSMQKFGLAKSHRILQTEMPRKMINKSYAYVYK</sequence>
<dbReference type="AlphaFoldDB" id="A0A4R1XQ35"/>
<comment type="caution">
    <text evidence="1">The sequence shown here is derived from an EMBL/GenBank/DDBJ whole genome shotgun (WGS) entry which is preliminary data.</text>
</comment>
<dbReference type="EMBL" id="SLVJ01000014">
    <property type="protein sequence ID" value="TCM65846.1"/>
    <property type="molecule type" value="Genomic_DNA"/>
</dbReference>
<proteinExistence type="predicted"/>
<dbReference type="Proteomes" id="UP000294963">
    <property type="component" value="Unassembled WGS sequence"/>
</dbReference>
<evidence type="ECO:0000313" key="1">
    <source>
        <dbReference type="EMBL" id="TCM65846.1"/>
    </source>
</evidence>
<reference evidence="1 2" key="1">
    <citation type="submission" date="2019-03" db="EMBL/GenBank/DDBJ databases">
        <title>Genomic analyses of the natural microbiome of Caenorhabditis elegans.</title>
        <authorList>
            <person name="Samuel B."/>
        </authorList>
    </citation>
    <scope>NUCLEOTIDE SEQUENCE [LARGE SCALE GENOMIC DNA]</scope>
    <source>
        <strain evidence="1 2">JUb89</strain>
    </source>
</reference>
<gene>
    <name evidence="1" type="ORF">EC844_11492</name>
</gene>
<dbReference type="OrthoDB" id="500593at2"/>
<keyword evidence="2" id="KW-1185">Reference proteome</keyword>
<accession>A0A4R1XQ35</accession>
<name>A0A4R1XQ35_ACICA</name>